<dbReference type="InterPro" id="IPR029063">
    <property type="entry name" value="SAM-dependent_MTases_sf"/>
</dbReference>
<organism evidence="2">
    <name type="scientific">marine metagenome</name>
    <dbReference type="NCBI Taxonomy" id="408172"/>
    <lineage>
        <taxon>unclassified sequences</taxon>
        <taxon>metagenomes</taxon>
        <taxon>ecological metagenomes</taxon>
    </lineage>
</organism>
<sequence length="314" mass="36173">MGITKVGITNYCGKNFYKLIDSILKKLILFFKTTKNKKLARAALSAIYRSHRTEPFLLKIQKQENFIVHCNELISRNVFLDGSFDFIKFEKVVSIIKTNNDMTTLVDVGANIGSIAIPALTRHYFKEAILIEPEEKNFQILMANIYLNGLIKKVTAHNIALTDEDNSSLYLEINQDINYGDHRIFNGLVTSDTLNEKNIRAVRGERLDKVAPNLKKGNALIWMDVQGHEGIVLNGMKQSIEKQIPMVLEFTPSFIKDNNSYDYFKLLLRYSVVYDLNEEKIIPIKFSETVLKNLFDKYYQPKSINYFGTDLLFM</sequence>
<dbReference type="SUPFAM" id="SSF53335">
    <property type="entry name" value="S-adenosyl-L-methionine-dependent methyltransferases"/>
    <property type="match status" value="1"/>
</dbReference>
<dbReference type="NCBIfam" id="TIGR01444">
    <property type="entry name" value="fkbM_fam"/>
    <property type="match status" value="1"/>
</dbReference>
<feature type="domain" description="Methyltransferase FkbM" evidence="1">
    <location>
        <begin position="107"/>
        <end position="254"/>
    </location>
</feature>
<dbReference type="EMBL" id="UINC01102345">
    <property type="protein sequence ID" value="SVC63895.1"/>
    <property type="molecule type" value="Genomic_DNA"/>
</dbReference>
<gene>
    <name evidence="2" type="ORF">METZ01_LOCUS316749</name>
</gene>
<proteinExistence type="predicted"/>
<dbReference type="InterPro" id="IPR006342">
    <property type="entry name" value="FkbM_mtfrase"/>
</dbReference>
<dbReference type="Pfam" id="PF05050">
    <property type="entry name" value="Methyltransf_21"/>
    <property type="match status" value="1"/>
</dbReference>
<dbReference type="PANTHER" id="PTHR34203:SF15">
    <property type="entry name" value="SLL1173 PROTEIN"/>
    <property type="match status" value="1"/>
</dbReference>
<accession>A0A382NU83</accession>
<name>A0A382NU83_9ZZZZ</name>
<dbReference type="Gene3D" id="3.40.50.150">
    <property type="entry name" value="Vaccinia Virus protein VP39"/>
    <property type="match status" value="1"/>
</dbReference>
<dbReference type="InterPro" id="IPR052514">
    <property type="entry name" value="SAM-dependent_MTase"/>
</dbReference>
<reference evidence="2" key="1">
    <citation type="submission" date="2018-05" db="EMBL/GenBank/DDBJ databases">
        <authorList>
            <person name="Lanie J.A."/>
            <person name="Ng W.-L."/>
            <person name="Kazmierczak K.M."/>
            <person name="Andrzejewski T.M."/>
            <person name="Davidsen T.M."/>
            <person name="Wayne K.J."/>
            <person name="Tettelin H."/>
            <person name="Glass J.I."/>
            <person name="Rusch D."/>
            <person name="Podicherti R."/>
            <person name="Tsui H.-C.T."/>
            <person name="Winkler M.E."/>
        </authorList>
    </citation>
    <scope>NUCLEOTIDE SEQUENCE</scope>
</reference>
<dbReference type="AlphaFoldDB" id="A0A382NU83"/>
<protein>
    <recommendedName>
        <fullName evidence="1">Methyltransferase FkbM domain-containing protein</fullName>
    </recommendedName>
</protein>
<evidence type="ECO:0000313" key="2">
    <source>
        <dbReference type="EMBL" id="SVC63895.1"/>
    </source>
</evidence>
<evidence type="ECO:0000259" key="1">
    <source>
        <dbReference type="Pfam" id="PF05050"/>
    </source>
</evidence>
<dbReference type="PANTHER" id="PTHR34203">
    <property type="entry name" value="METHYLTRANSFERASE, FKBM FAMILY PROTEIN"/>
    <property type="match status" value="1"/>
</dbReference>